<keyword evidence="1" id="KW-1133">Transmembrane helix</keyword>
<dbReference type="Gene3D" id="3.40.190.10">
    <property type="entry name" value="Periplasmic binding protein-like II"/>
    <property type="match status" value="4"/>
</dbReference>
<dbReference type="PANTHER" id="PTHR45138:SF9">
    <property type="entry name" value="DIGUANYLATE CYCLASE DGCM-RELATED"/>
    <property type="match status" value="1"/>
</dbReference>
<dbReference type="InterPro" id="IPR029787">
    <property type="entry name" value="Nucleotide_cyclase"/>
</dbReference>
<dbReference type="InterPro" id="IPR043128">
    <property type="entry name" value="Rev_trsase/Diguanyl_cyclase"/>
</dbReference>
<dbReference type="InterPro" id="IPR001638">
    <property type="entry name" value="Solute-binding_3/MltF_N"/>
</dbReference>
<dbReference type="CDD" id="cd01007">
    <property type="entry name" value="PBP2_BvgS_HisK_like"/>
    <property type="match status" value="1"/>
</dbReference>
<keyword evidence="4" id="KW-1185">Reference proteome</keyword>
<dbReference type="Pfam" id="PF00497">
    <property type="entry name" value="SBP_bac_3"/>
    <property type="match status" value="2"/>
</dbReference>
<accession>A0A9P1KBB3</accession>
<evidence type="ECO:0000259" key="2">
    <source>
        <dbReference type="PROSITE" id="PS50887"/>
    </source>
</evidence>
<gene>
    <name evidence="3" type="ORF">ARTHRO_10320</name>
</gene>
<dbReference type="AlphaFoldDB" id="A0A9P1KBB3"/>
<dbReference type="FunFam" id="3.30.70.270:FF:000001">
    <property type="entry name" value="Diguanylate cyclase domain protein"/>
    <property type="match status" value="1"/>
</dbReference>
<evidence type="ECO:0000256" key="1">
    <source>
        <dbReference type="SAM" id="Phobius"/>
    </source>
</evidence>
<dbReference type="Pfam" id="PF00990">
    <property type="entry name" value="GGDEF"/>
    <property type="match status" value="1"/>
</dbReference>
<evidence type="ECO:0000313" key="3">
    <source>
        <dbReference type="EMBL" id="CDM92647.1"/>
    </source>
</evidence>
<dbReference type="InterPro" id="IPR000160">
    <property type="entry name" value="GGDEF_dom"/>
</dbReference>
<dbReference type="SMART" id="SM00062">
    <property type="entry name" value="PBPb"/>
    <property type="match status" value="2"/>
</dbReference>
<protein>
    <submittedName>
        <fullName evidence="3">Diguanylate cyclase</fullName>
    </submittedName>
</protein>
<dbReference type="SUPFAM" id="SSF53850">
    <property type="entry name" value="Periplasmic binding protein-like II"/>
    <property type="match status" value="2"/>
</dbReference>
<dbReference type="CDD" id="cd01949">
    <property type="entry name" value="GGDEF"/>
    <property type="match status" value="1"/>
</dbReference>
<dbReference type="EMBL" id="FO818640">
    <property type="protein sequence ID" value="CDM92647.1"/>
    <property type="molecule type" value="Genomic_DNA"/>
</dbReference>
<dbReference type="SMART" id="SM00267">
    <property type="entry name" value="GGDEF"/>
    <property type="match status" value="1"/>
</dbReference>
<dbReference type="Proteomes" id="UP000032946">
    <property type="component" value="Chromosome"/>
</dbReference>
<dbReference type="InterPro" id="IPR050469">
    <property type="entry name" value="Diguanylate_Cyclase"/>
</dbReference>
<dbReference type="CDD" id="cd13708">
    <property type="entry name" value="PBP2_BvgS_like_1"/>
    <property type="match status" value="1"/>
</dbReference>
<dbReference type="GO" id="GO:1902201">
    <property type="term" value="P:negative regulation of bacterial-type flagellum-dependent cell motility"/>
    <property type="evidence" value="ECO:0007669"/>
    <property type="project" value="TreeGrafter"/>
</dbReference>
<feature type="transmembrane region" description="Helical" evidence="1">
    <location>
        <begin position="527"/>
        <end position="548"/>
    </location>
</feature>
<dbReference type="NCBIfam" id="TIGR00254">
    <property type="entry name" value="GGDEF"/>
    <property type="match status" value="1"/>
</dbReference>
<organism evidence="3 4">
    <name type="scientific">Limnospira indica PCC 8005</name>
    <dbReference type="NCBI Taxonomy" id="376219"/>
    <lineage>
        <taxon>Bacteria</taxon>
        <taxon>Bacillati</taxon>
        <taxon>Cyanobacteriota</taxon>
        <taxon>Cyanophyceae</taxon>
        <taxon>Oscillatoriophycideae</taxon>
        <taxon>Oscillatoriales</taxon>
        <taxon>Sirenicapillariaceae</taxon>
        <taxon>Limnospira</taxon>
    </lineage>
</organism>
<feature type="domain" description="GGDEF" evidence="2">
    <location>
        <begin position="590"/>
        <end position="720"/>
    </location>
</feature>
<keyword evidence="1" id="KW-0472">Membrane</keyword>
<name>A0A9P1KBB3_9CYAN</name>
<dbReference type="Gene3D" id="3.30.70.270">
    <property type="match status" value="1"/>
</dbReference>
<dbReference type="GO" id="GO:0043709">
    <property type="term" value="P:cell adhesion involved in single-species biofilm formation"/>
    <property type="evidence" value="ECO:0007669"/>
    <property type="project" value="TreeGrafter"/>
</dbReference>
<dbReference type="SUPFAM" id="SSF55073">
    <property type="entry name" value="Nucleotide cyclase"/>
    <property type="match status" value="1"/>
</dbReference>
<dbReference type="PROSITE" id="PS50887">
    <property type="entry name" value="GGDEF"/>
    <property type="match status" value="1"/>
</dbReference>
<reference evidence="3 4" key="1">
    <citation type="submission" date="2014-02" db="EMBL/GenBank/DDBJ databases">
        <authorList>
            <person name="Genoscope - CEA"/>
        </authorList>
    </citation>
    <scope>NUCLEOTIDE SEQUENCE [LARGE SCALE GENOMIC DNA]</scope>
    <source>
        <strain evidence="3 4">PCC 8005</strain>
    </source>
</reference>
<proteinExistence type="predicted"/>
<sequence>MKVPYQFDGHQFLLCLLSLILTLLVSSNPGVAQQTGERLVVELTPAEQAYIQANPVIRVHGESDWPPYNFVKNGNPTGFSNEYIKMIAEKVGLEVELVVGPTWSECMTMLAQKEIDVVTNMVITPDRHKFALYSEQYVFDLVNSLLTRKDGEDYTEIKQLKGKNLAIVRGFFFEEILTKYYPEINLLLTNNTLDAMKQVEAGRADAALESHATFNYYIERYFLTELISRPLINHPHLSNVPQYLGIRNDRPILKSILDKAMAAVSEEDYANLLRRWYLAADTASFNFTRTELEYLQDKGEIKMCVDPNWMPLDAIIDGQHTGMSADFMQLLIDRIGIPITLLKTQTWVESIEQFKQRQCDILSLAVATPDRLEYANFTRPHLELPLVIATREREPFIPDIRDVLNHKIGMVKSYAFVEILRNQYPDMQIVEVASIEDGLQQVEHGHLFGYVDVLPTTSYTIQKRFPSLKIAGRFDKILPLSIAVRNDEPELLAIFEKAIASIDEKARQGIINNWISVRYEQGVDYRAIGRFVFIGLGVLAIVLYRQYLLQTYNRKLEKISVTDPLTGCFNRLKIEKCLQEQESLFHRNGQKFSVILCDIDYFKKINDTFGHLPGDAVLIEMVALFHQRLRKTDILGRWGGEEFIIISPQTDLWGAKALAEALRQDLASHKFPTVGYQTASFGVAEFHSGNYSISHLISQVDEALYKAKERGRNCAIAYQQRQVM</sequence>
<keyword evidence="1" id="KW-0812">Transmembrane</keyword>
<dbReference type="RefSeq" id="WP_008056644.1">
    <property type="nucleotide sequence ID" value="NZ_FO818640.1"/>
</dbReference>
<dbReference type="GO" id="GO:0005886">
    <property type="term" value="C:plasma membrane"/>
    <property type="evidence" value="ECO:0007669"/>
    <property type="project" value="TreeGrafter"/>
</dbReference>
<evidence type="ECO:0000313" key="4">
    <source>
        <dbReference type="Proteomes" id="UP000032946"/>
    </source>
</evidence>
<dbReference type="PANTHER" id="PTHR45138">
    <property type="entry name" value="REGULATORY COMPONENTS OF SENSORY TRANSDUCTION SYSTEM"/>
    <property type="match status" value="1"/>
</dbReference>
<dbReference type="GO" id="GO:0052621">
    <property type="term" value="F:diguanylate cyclase activity"/>
    <property type="evidence" value="ECO:0007669"/>
    <property type="project" value="TreeGrafter"/>
</dbReference>